<feature type="chain" id="PRO_5018787966" description="DUF2946 domain-containing protein" evidence="1">
    <location>
        <begin position="18"/>
        <end position="116"/>
    </location>
</feature>
<keyword evidence="3" id="KW-1185">Reference proteome</keyword>
<proteinExistence type="predicted"/>
<accession>A0A3S0IP13</accession>
<reference evidence="2 3" key="1">
    <citation type="submission" date="2018-12" db="EMBL/GenBank/DDBJ databases">
        <authorList>
            <person name="Yu L."/>
        </authorList>
    </citation>
    <scope>NUCLEOTIDE SEQUENCE [LARGE SCALE GENOMIC DNA]</scope>
    <source>
        <strain evidence="2 3">HAW-EB2</strain>
    </source>
</reference>
<feature type="signal peptide" evidence="1">
    <location>
        <begin position="1"/>
        <end position="17"/>
    </location>
</feature>
<name>A0A3S0IP13_9GAMM</name>
<sequence length="116" mass="12235">MLAVVLLLLAFIGQAVAAASIPCQMNMQITSPSHLMNMDSGAQLTHGDMDASSQSGECDDCDLICTCPMSGCASMVLITNLTPSDSVKASSLQIVSNDFSIQDPYPTNNYRPPMAC</sequence>
<evidence type="ECO:0000313" key="3">
    <source>
        <dbReference type="Proteomes" id="UP000267448"/>
    </source>
</evidence>
<evidence type="ECO:0008006" key="4">
    <source>
        <dbReference type="Google" id="ProtNLM"/>
    </source>
</evidence>
<evidence type="ECO:0000256" key="1">
    <source>
        <dbReference type="SAM" id="SignalP"/>
    </source>
</evidence>
<dbReference type="RefSeq" id="WP_126520314.1">
    <property type="nucleotide sequence ID" value="NZ_RXNU01000005.1"/>
</dbReference>
<protein>
    <recommendedName>
        <fullName evidence="4">DUF2946 domain-containing protein</fullName>
    </recommendedName>
</protein>
<organism evidence="2 3">
    <name type="scientific">Shewanella canadensis</name>
    <dbReference type="NCBI Taxonomy" id="271096"/>
    <lineage>
        <taxon>Bacteria</taxon>
        <taxon>Pseudomonadati</taxon>
        <taxon>Pseudomonadota</taxon>
        <taxon>Gammaproteobacteria</taxon>
        <taxon>Alteromonadales</taxon>
        <taxon>Shewanellaceae</taxon>
        <taxon>Shewanella</taxon>
    </lineage>
</organism>
<evidence type="ECO:0000313" key="2">
    <source>
        <dbReference type="EMBL" id="RTR38698.1"/>
    </source>
</evidence>
<comment type="caution">
    <text evidence="2">The sequence shown here is derived from an EMBL/GenBank/DDBJ whole genome shotgun (WGS) entry which is preliminary data.</text>
</comment>
<dbReference type="Proteomes" id="UP000267448">
    <property type="component" value="Unassembled WGS sequence"/>
</dbReference>
<gene>
    <name evidence="2" type="ORF">EKG38_11010</name>
</gene>
<dbReference type="EMBL" id="RXNU01000005">
    <property type="protein sequence ID" value="RTR38698.1"/>
    <property type="molecule type" value="Genomic_DNA"/>
</dbReference>
<keyword evidence="1" id="KW-0732">Signal</keyword>
<dbReference type="AlphaFoldDB" id="A0A3S0IP13"/>